<keyword evidence="3" id="KW-0966">Cell projection</keyword>
<evidence type="ECO:0000313" key="4">
    <source>
        <dbReference type="Proteomes" id="UP000224006"/>
    </source>
</evidence>
<dbReference type="GO" id="GO:0005858">
    <property type="term" value="C:axonemal dynein complex"/>
    <property type="evidence" value="ECO:0007669"/>
    <property type="project" value="TreeGrafter"/>
</dbReference>
<dbReference type="STRING" id="94643.A0A2A9M5N7"/>
<keyword evidence="4" id="KW-1185">Reference proteome</keyword>
<gene>
    <name evidence="3" type="ORF">BESB_018320</name>
</gene>
<dbReference type="OrthoDB" id="345409at2759"/>
<dbReference type="Pfam" id="PF08385">
    <property type="entry name" value="DHC_N1"/>
    <property type="match status" value="1"/>
</dbReference>
<dbReference type="KEGG" id="bbes:BESB_018320"/>
<accession>A0A2A9M5N7</accession>
<dbReference type="PANTHER" id="PTHR46532">
    <property type="entry name" value="MALE FERTILITY FACTOR KL5"/>
    <property type="match status" value="1"/>
</dbReference>
<dbReference type="GeneID" id="40306893"/>
<dbReference type="PANTHER" id="PTHR46532:SF4">
    <property type="entry name" value="AAA+ ATPASE DOMAIN-CONTAINING PROTEIN"/>
    <property type="match status" value="1"/>
</dbReference>
<dbReference type="Proteomes" id="UP000224006">
    <property type="component" value="Chromosome X"/>
</dbReference>
<proteinExistence type="inferred from homology"/>
<dbReference type="VEuPathDB" id="ToxoDB:BESB_018320"/>
<sequence>MAALHPRHRWMVSQVVAAFNLEDEETAVEFAFRGHFFSKIEKLLSGFSRRQYIIFVYQEPKDGKSAASDSSLDAKLICTDGTESGLHARAIYFLKTTPRGKPVNVNVASDAEVLFGEIASTPLSSLSVMLSDVFLPVVERFTEQEWKSCRSEQRREFVGGFRSFCKDLSGAVHSLSCGIDLRKPDSAKVSDDARRDPALAAKNPETVLHFEGLLEDWCRQIERYLETSLEQSNEPPDAGPRSEIEYWRNRMQRLNSITEQLKSDSCKFVFETLYAVSKTNAEVTPKSRQTAFHALRRCRQIDLVITEAFNEAKDNVKYLSTLENFIDPLYTGTPQHIIDNLAALMNAVTMIHSISRYYNTNERMTSFFIKITNQMIANCKKGVLEGDHYDKLWDREPEELIRKLEACSRLNEAYHEHYRITKDKLLTTPKGKQFDFSEQQIFGRMDLFCRRVLKLITLFSIIRQFQSISRHRFEGLEVFVDRFKQILAEFRSKRHDMLDFTNNRFDRDFVEFTVRVADLETALQPFINQSFESTTSIDASLQLLKKFQSVVHSENLKSELKNKITIIFHRYGWELQQIQEQYERLRTNPPLDRDMPPIAGSIVWARHLLKRIEGPMKKFEEHPFVLSSREAKKTVRLYNKVAATLLEFELLWYQTWKDSIPAARAHLQATLLARHETTGKLFVNFSPQIVQLIRETKALDRLRLNLPEDAKLVLLREKKLKNYFQDFTHVLEEYRRISSMIRPITAALLQPHLNSVEKLLKPGETTLTWISMNIESYLQSLYAGLAKLEQLVVTVNDIVENRIDGNLQALSRVMIVQLPAPGATISLQSFVDMQDAHVKQTAAHLNGRSVEIESAVYDLVRASLACPLEKDVEPVHQEDILKIKKQYQWNFYSSLLKATKTSLFCLKTRLQARPRKSGAS</sequence>
<evidence type="ECO:0000313" key="3">
    <source>
        <dbReference type="EMBL" id="PFH32514.1"/>
    </source>
</evidence>
<dbReference type="AlphaFoldDB" id="A0A2A9M5N7"/>
<dbReference type="EMBL" id="NWUJ01000011">
    <property type="protein sequence ID" value="PFH32514.1"/>
    <property type="molecule type" value="Genomic_DNA"/>
</dbReference>
<protein>
    <submittedName>
        <fullName evidence="3">Putative dynein gamma chain, flagellar outer arm</fullName>
    </submittedName>
</protein>
<evidence type="ECO:0000259" key="2">
    <source>
        <dbReference type="Pfam" id="PF08385"/>
    </source>
</evidence>
<keyword evidence="3" id="KW-0282">Flagellum</keyword>
<evidence type="ECO:0000256" key="1">
    <source>
        <dbReference type="ARBA" id="ARBA00008887"/>
    </source>
</evidence>
<dbReference type="RefSeq" id="XP_029216523.1">
    <property type="nucleotide sequence ID" value="XM_029360547.1"/>
</dbReference>
<reference evidence="3 4" key="1">
    <citation type="submission" date="2017-09" db="EMBL/GenBank/DDBJ databases">
        <title>Genome sequencing of Besnoitia besnoiti strain Bb-Ger1.</title>
        <authorList>
            <person name="Schares G."/>
            <person name="Venepally P."/>
            <person name="Lorenzi H.A."/>
        </authorList>
    </citation>
    <scope>NUCLEOTIDE SEQUENCE [LARGE SCALE GENOMIC DNA]</scope>
    <source>
        <strain evidence="3 4">Bb-Ger1</strain>
    </source>
</reference>
<feature type="domain" description="Dynein heavy chain tail" evidence="2">
    <location>
        <begin position="209"/>
        <end position="777"/>
    </location>
</feature>
<dbReference type="GO" id="GO:0045505">
    <property type="term" value="F:dynein intermediate chain binding"/>
    <property type="evidence" value="ECO:0007669"/>
    <property type="project" value="InterPro"/>
</dbReference>
<comment type="similarity">
    <text evidence="1">Belongs to the dynein heavy chain family.</text>
</comment>
<dbReference type="InterPro" id="IPR013594">
    <property type="entry name" value="Dynein_heavy_tail"/>
</dbReference>
<dbReference type="GO" id="GO:0051959">
    <property type="term" value="F:dynein light intermediate chain binding"/>
    <property type="evidence" value="ECO:0007669"/>
    <property type="project" value="InterPro"/>
</dbReference>
<comment type="caution">
    <text evidence="3">The sequence shown here is derived from an EMBL/GenBank/DDBJ whole genome shotgun (WGS) entry which is preliminary data.</text>
</comment>
<dbReference type="GO" id="GO:0007018">
    <property type="term" value="P:microtubule-based movement"/>
    <property type="evidence" value="ECO:0007669"/>
    <property type="project" value="InterPro"/>
</dbReference>
<organism evidence="3 4">
    <name type="scientific">Besnoitia besnoiti</name>
    <name type="common">Apicomplexan protozoan</name>
    <dbReference type="NCBI Taxonomy" id="94643"/>
    <lineage>
        <taxon>Eukaryota</taxon>
        <taxon>Sar</taxon>
        <taxon>Alveolata</taxon>
        <taxon>Apicomplexa</taxon>
        <taxon>Conoidasida</taxon>
        <taxon>Coccidia</taxon>
        <taxon>Eucoccidiorida</taxon>
        <taxon>Eimeriorina</taxon>
        <taxon>Sarcocystidae</taxon>
        <taxon>Besnoitia</taxon>
    </lineage>
</organism>
<dbReference type="InterPro" id="IPR026983">
    <property type="entry name" value="DHC"/>
</dbReference>
<keyword evidence="3" id="KW-0969">Cilium</keyword>
<name>A0A2A9M5N7_BESBE</name>